<dbReference type="SUPFAM" id="SSF48264">
    <property type="entry name" value="Cytochrome P450"/>
    <property type="match status" value="1"/>
</dbReference>
<keyword evidence="2 7" id="KW-0349">Heme</keyword>
<gene>
    <name evidence="8" type="ORF">NARC_200003</name>
</gene>
<evidence type="ECO:0000313" key="8">
    <source>
        <dbReference type="EMBL" id="TVP39114.1"/>
    </source>
</evidence>
<dbReference type="GO" id="GO:0005506">
    <property type="term" value="F:iron ion binding"/>
    <property type="evidence" value="ECO:0007669"/>
    <property type="project" value="InterPro"/>
</dbReference>
<accession>A0A557SR88</accession>
<dbReference type="PRINTS" id="PR00463">
    <property type="entry name" value="EP450I"/>
</dbReference>
<dbReference type="PROSITE" id="PS00086">
    <property type="entry name" value="CYTOCHROME_P450"/>
    <property type="match status" value="1"/>
</dbReference>
<dbReference type="CDD" id="cd20620">
    <property type="entry name" value="CYP132-like"/>
    <property type="match status" value="1"/>
</dbReference>
<dbReference type="InterPro" id="IPR036396">
    <property type="entry name" value="Cyt_P450_sf"/>
</dbReference>
<protein>
    <submittedName>
        <fullName evidence="8">Cytochrome P450 family protein</fullName>
    </submittedName>
</protein>
<dbReference type="RefSeq" id="WP_144734469.1">
    <property type="nucleotide sequence ID" value="NZ_ML675593.1"/>
</dbReference>
<dbReference type="OrthoDB" id="9881at2157"/>
<evidence type="ECO:0000313" key="9">
    <source>
        <dbReference type="Proteomes" id="UP000315289"/>
    </source>
</evidence>
<evidence type="ECO:0000256" key="7">
    <source>
        <dbReference type="RuleBase" id="RU000461"/>
    </source>
</evidence>
<dbReference type="EMBL" id="VOAH01000020">
    <property type="protein sequence ID" value="TVP39114.1"/>
    <property type="molecule type" value="Genomic_DNA"/>
</dbReference>
<evidence type="ECO:0000256" key="3">
    <source>
        <dbReference type="ARBA" id="ARBA00022723"/>
    </source>
</evidence>
<dbReference type="InterPro" id="IPR017972">
    <property type="entry name" value="Cyt_P450_CS"/>
</dbReference>
<evidence type="ECO:0000256" key="5">
    <source>
        <dbReference type="ARBA" id="ARBA00023004"/>
    </source>
</evidence>
<reference evidence="8 9" key="1">
    <citation type="journal article" date="2019" name="Front. Microbiol.">
        <title>Ammonia Oxidation by the Arctic Terrestrial Thaumarchaeote Candidatus Nitrosocosmicus arcticus Is Stimulated by Increasing Temperatures.</title>
        <authorList>
            <person name="Alves R.J.E."/>
            <person name="Kerou M."/>
            <person name="Zappe A."/>
            <person name="Bittner R."/>
            <person name="Abby S.S."/>
            <person name="Schmidt H.A."/>
            <person name="Pfeifer K."/>
            <person name="Schleper C."/>
        </authorList>
    </citation>
    <scope>NUCLEOTIDE SEQUENCE [LARGE SCALE GENOMIC DNA]</scope>
    <source>
        <strain evidence="8 9">Kfb</strain>
    </source>
</reference>
<dbReference type="InterPro" id="IPR002401">
    <property type="entry name" value="Cyt_P450_E_grp-I"/>
</dbReference>
<dbReference type="PANTHER" id="PTHR24291:SF50">
    <property type="entry name" value="BIFUNCTIONAL ALBAFLAVENONE MONOOXYGENASE_TERPENE SYNTHASE"/>
    <property type="match status" value="1"/>
</dbReference>
<dbReference type="PRINTS" id="PR00385">
    <property type="entry name" value="P450"/>
</dbReference>
<keyword evidence="4 7" id="KW-0560">Oxidoreductase</keyword>
<keyword evidence="9" id="KW-1185">Reference proteome</keyword>
<dbReference type="InterPro" id="IPR001128">
    <property type="entry name" value="Cyt_P450"/>
</dbReference>
<keyword evidence="6 7" id="KW-0503">Monooxygenase</keyword>
<evidence type="ECO:0000256" key="6">
    <source>
        <dbReference type="ARBA" id="ARBA00023033"/>
    </source>
</evidence>
<sequence>MPKAILDFPPGPSSKFSLRLLRQLSKDPIKTLSDFAQSYGEITHFKVGNGHVYLINNPDYIEKILIYNHKNFKKGKRLQTAKRLLGEGLVTSEGEKHDSQRKIIHPLFLPKRIASYGQIVVDKTSLMCKEWEDGSIMDIHKEMMNVTLRIICKSIMNYEIDSEEASKFSSALEVSKKYFKRLQHPIGHILDHFEILPEVSKSRESIKTLDSIVYQLIEDRKKNISTDNGVGSSRQVDQEDDLLSRLIQAQLLSTIRSKVEQNNEFDKHQTNAISDLNPMTDQQIRDNIITMLIAGHETTSNAVTWTYYLISQHPEVEQKMFEEIDSLLLKNSDGKKKIYGNPSIKDLPKFKYIEKIFRESMRIYPPVWSIGRLVEEDYLIDKYTIPKGSSILMSQYVMHHDSRYYDNPSEFNPDRWTDEFKRHLPRFSYFPFGGGLRGCIGESFAWQEGILLIATVSSYWKLELIPDQKIRMDPGITLNPKNGIKMKSSIRST</sequence>
<dbReference type="GO" id="GO:0004497">
    <property type="term" value="F:monooxygenase activity"/>
    <property type="evidence" value="ECO:0007669"/>
    <property type="project" value="UniProtKB-KW"/>
</dbReference>
<evidence type="ECO:0000256" key="4">
    <source>
        <dbReference type="ARBA" id="ARBA00023002"/>
    </source>
</evidence>
<dbReference type="Pfam" id="PF00067">
    <property type="entry name" value="p450"/>
    <property type="match status" value="1"/>
</dbReference>
<dbReference type="Proteomes" id="UP000315289">
    <property type="component" value="Unassembled WGS sequence"/>
</dbReference>
<dbReference type="GO" id="GO:0016705">
    <property type="term" value="F:oxidoreductase activity, acting on paired donors, with incorporation or reduction of molecular oxygen"/>
    <property type="evidence" value="ECO:0007669"/>
    <property type="project" value="InterPro"/>
</dbReference>
<keyword evidence="3 7" id="KW-0479">Metal-binding</keyword>
<comment type="similarity">
    <text evidence="1 7">Belongs to the cytochrome P450 family.</text>
</comment>
<keyword evidence="5 7" id="KW-0408">Iron</keyword>
<dbReference type="PANTHER" id="PTHR24291">
    <property type="entry name" value="CYTOCHROME P450 FAMILY 4"/>
    <property type="match status" value="1"/>
</dbReference>
<dbReference type="GO" id="GO:0020037">
    <property type="term" value="F:heme binding"/>
    <property type="evidence" value="ECO:0007669"/>
    <property type="project" value="InterPro"/>
</dbReference>
<comment type="caution">
    <text evidence="8">The sequence shown here is derived from an EMBL/GenBank/DDBJ whole genome shotgun (WGS) entry which is preliminary data.</text>
</comment>
<evidence type="ECO:0000256" key="2">
    <source>
        <dbReference type="ARBA" id="ARBA00022617"/>
    </source>
</evidence>
<dbReference type="InterPro" id="IPR050196">
    <property type="entry name" value="Cytochrome_P450_Monoox"/>
</dbReference>
<dbReference type="AlphaFoldDB" id="A0A557SR88"/>
<organism evidence="8 9">
    <name type="scientific">Candidatus Nitrosocosmicus arcticus</name>
    <dbReference type="NCBI Taxonomy" id="2035267"/>
    <lineage>
        <taxon>Archaea</taxon>
        <taxon>Nitrososphaerota</taxon>
        <taxon>Nitrososphaeria</taxon>
        <taxon>Nitrososphaerales</taxon>
        <taxon>Nitrososphaeraceae</taxon>
        <taxon>Candidatus Nitrosocosmicus</taxon>
    </lineage>
</organism>
<evidence type="ECO:0000256" key="1">
    <source>
        <dbReference type="ARBA" id="ARBA00010617"/>
    </source>
</evidence>
<proteinExistence type="inferred from homology"/>
<name>A0A557SR88_9ARCH</name>
<dbReference type="Gene3D" id="1.10.630.10">
    <property type="entry name" value="Cytochrome P450"/>
    <property type="match status" value="1"/>
</dbReference>